<evidence type="ECO:0008006" key="4">
    <source>
        <dbReference type="Google" id="ProtNLM"/>
    </source>
</evidence>
<feature type="chain" id="PRO_5047305422" description="Lipoprotein" evidence="1">
    <location>
        <begin position="20"/>
        <end position="41"/>
    </location>
</feature>
<evidence type="ECO:0000256" key="1">
    <source>
        <dbReference type="SAM" id="SignalP"/>
    </source>
</evidence>
<comment type="caution">
    <text evidence="2">The sequence shown here is derived from an EMBL/GenBank/DDBJ whole genome shotgun (WGS) entry which is preliminary data.</text>
</comment>
<dbReference type="PROSITE" id="PS51257">
    <property type="entry name" value="PROKAR_LIPOPROTEIN"/>
    <property type="match status" value="1"/>
</dbReference>
<reference evidence="3" key="1">
    <citation type="journal article" date="2019" name="Int. J. Syst. Evol. Microbiol.">
        <title>The Global Catalogue of Microorganisms (GCM) 10K type strain sequencing project: providing services to taxonomists for standard genome sequencing and annotation.</title>
        <authorList>
            <consortium name="The Broad Institute Genomics Platform"/>
            <consortium name="The Broad Institute Genome Sequencing Center for Infectious Disease"/>
            <person name="Wu L."/>
            <person name="Ma J."/>
        </authorList>
    </citation>
    <scope>NUCLEOTIDE SEQUENCE [LARGE SCALE GENOMIC DNA]</scope>
    <source>
        <strain evidence="3">CCUG 53762</strain>
    </source>
</reference>
<keyword evidence="1" id="KW-0732">Signal</keyword>
<dbReference type="RefSeq" id="WP_379661176.1">
    <property type="nucleotide sequence ID" value="NZ_JBHUDG010000003.1"/>
</dbReference>
<accession>A0ABW4IB36</accession>
<dbReference type="EMBL" id="JBHUDG010000003">
    <property type="protein sequence ID" value="MFD1628791.1"/>
    <property type="molecule type" value="Genomic_DNA"/>
</dbReference>
<keyword evidence="3" id="KW-1185">Reference proteome</keyword>
<protein>
    <recommendedName>
        <fullName evidence="4">Lipoprotein</fullName>
    </recommendedName>
</protein>
<evidence type="ECO:0000313" key="2">
    <source>
        <dbReference type="EMBL" id="MFD1628791.1"/>
    </source>
</evidence>
<name>A0ABW4IB36_9SPHI</name>
<feature type="signal peptide" evidence="1">
    <location>
        <begin position="1"/>
        <end position="19"/>
    </location>
</feature>
<evidence type="ECO:0000313" key="3">
    <source>
        <dbReference type="Proteomes" id="UP001597118"/>
    </source>
</evidence>
<gene>
    <name evidence="2" type="ORF">ACFSAH_02820</name>
</gene>
<organism evidence="2 3">
    <name type="scientific">Pseudopedobacter beijingensis</name>
    <dbReference type="NCBI Taxonomy" id="1207056"/>
    <lineage>
        <taxon>Bacteria</taxon>
        <taxon>Pseudomonadati</taxon>
        <taxon>Bacteroidota</taxon>
        <taxon>Sphingobacteriia</taxon>
        <taxon>Sphingobacteriales</taxon>
        <taxon>Sphingobacteriaceae</taxon>
        <taxon>Pseudopedobacter</taxon>
    </lineage>
</organism>
<sequence length="41" mass="4385">MKKIILIALIATATLSVLQSCSSSKLCPAYSSYPEARGGRR</sequence>
<proteinExistence type="predicted"/>
<dbReference type="Proteomes" id="UP001597118">
    <property type="component" value="Unassembled WGS sequence"/>
</dbReference>